<dbReference type="PROSITE" id="PS00107">
    <property type="entry name" value="PROTEIN_KINASE_ATP"/>
    <property type="match status" value="1"/>
</dbReference>
<accession>A0A2I0AUD5</accession>
<dbReference type="InterPro" id="IPR050167">
    <property type="entry name" value="Ser_Thr_protein_kinase"/>
</dbReference>
<evidence type="ECO:0000256" key="6">
    <source>
        <dbReference type="ARBA" id="ARBA00022741"/>
    </source>
</evidence>
<proteinExistence type="predicted"/>
<keyword evidence="8 10" id="KW-0067">ATP-binding</keyword>
<evidence type="ECO:0000256" key="4">
    <source>
        <dbReference type="ARBA" id="ARBA00022553"/>
    </source>
</evidence>
<dbReference type="FunFam" id="1.10.510.10:FF:000142">
    <property type="entry name" value="Octicosapeptide/phox/Bem1p domain kinase superfamily protein"/>
    <property type="match status" value="1"/>
</dbReference>
<dbReference type="SMART" id="SM00220">
    <property type="entry name" value="S_TKc"/>
    <property type="match status" value="1"/>
</dbReference>
<dbReference type="GO" id="GO:0005524">
    <property type="term" value="F:ATP binding"/>
    <property type="evidence" value="ECO:0007669"/>
    <property type="project" value="UniProtKB-UniRule"/>
</dbReference>
<dbReference type="SMART" id="SM00666">
    <property type="entry name" value="PB1"/>
    <property type="match status" value="1"/>
</dbReference>
<reference evidence="13 14" key="1">
    <citation type="journal article" date="2017" name="Nature">
        <title>The Apostasia genome and the evolution of orchids.</title>
        <authorList>
            <person name="Zhang G.Q."/>
            <person name="Liu K.W."/>
            <person name="Li Z."/>
            <person name="Lohaus R."/>
            <person name="Hsiao Y.Y."/>
            <person name="Niu S.C."/>
            <person name="Wang J.Y."/>
            <person name="Lin Y.C."/>
            <person name="Xu Q."/>
            <person name="Chen L.J."/>
            <person name="Yoshida K."/>
            <person name="Fujiwara S."/>
            <person name="Wang Z.W."/>
            <person name="Zhang Y.Q."/>
            <person name="Mitsuda N."/>
            <person name="Wang M."/>
            <person name="Liu G.H."/>
            <person name="Pecoraro L."/>
            <person name="Huang H.X."/>
            <person name="Xiao X.J."/>
            <person name="Lin M."/>
            <person name="Wu X.Y."/>
            <person name="Wu W.L."/>
            <person name="Chen Y.Y."/>
            <person name="Chang S.B."/>
            <person name="Sakamoto S."/>
            <person name="Ohme-Takagi M."/>
            <person name="Yagi M."/>
            <person name="Zeng S.J."/>
            <person name="Shen C.Y."/>
            <person name="Yeh C.M."/>
            <person name="Luo Y.B."/>
            <person name="Tsai W.C."/>
            <person name="Van de Peer Y."/>
            <person name="Liu Z.J."/>
        </authorList>
    </citation>
    <scope>NUCLEOTIDE SEQUENCE [LARGE SCALE GENOMIC DNA]</scope>
    <source>
        <strain evidence="14">cv. Shenzhen</strain>
        <tissue evidence="13">Stem</tissue>
    </source>
</reference>
<evidence type="ECO:0000256" key="2">
    <source>
        <dbReference type="ARBA" id="ARBA00022490"/>
    </source>
</evidence>
<dbReference type="GO" id="GO:0004674">
    <property type="term" value="F:protein serine/threonine kinase activity"/>
    <property type="evidence" value="ECO:0007669"/>
    <property type="project" value="UniProtKB-KW"/>
</dbReference>
<dbReference type="EMBL" id="KZ451950">
    <property type="protein sequence ID" value="PKA59159.1"/>
    <property type="molecule type" value="Genomic_DNA"/>
</dbReference>
<dbReference type="InterPro" id="IPR000719">
    <property type="entry name" value="Prot_kinase_dom"/>
</dbReference>
<dbReference type="InterPro" id="IPR017441">
    <property type="entry name" value="Protein_kinase_ATP_BS"/>
</dbReference>
<dbReference type="InterPro" id="IPR008271">
    <property type="entry name" value="Ser/Thr_kinase_AS"/>
</dbReference>
<dbReference type="OrthoDB" id="4062651at2759"/>
<dbReference type="FunFam" id="3.30.200.20:FF:000081">
    <property type="entry name" value="Octicosapeptide/phox/Bem1p domain kinase superfamily protein"/>
    <property type="match status" value="1"/>
</dbReference>
<dbReference type="PRINTS" id="PR00109">
    <property type="entry name" value="TYRKINASE"/>
</dbReference>
<dbReference type="PROSITE" id="PS00108">
    <property type="entry name" value="PROTEIN_KINASE_ST"/>
    <property type="match status" value="1"/>
</dbReference>
<feature type="domain" description="Protein kinase" evidence="12">
    <location>
        <begin position="1091"/>
        <end position="1361"/>
    </location>
</feature>
<evidence type="ECO:0000256" key="11">
    <source>
        <dbReference type="SAM" id="MobiDB-lite"/>
    </source>
</evidence>
<protein>
    <submittedName>
        <fullName evidence="13">Serine/threonine-protein kinase CTR1</fullName>
        <ecNumber evidence="13">2.7.11.1</ecNumber>
    </submittedName>
</protein>
<keyword evidence="14" id="KW-1185">Reference proteome</keyword>
<evidence type="ECO:0000259" key="12">
    <source>
        <dbReference type="PROSITE" id="PS50011"/>
    </source>
</evidence>
<dbReference type="PANTHER" id="PTHR23257:SF797">
    <property type="entry name" value="KINASE SUPERFAMILY WITH OCTICOSAPEPTIDE_PHOX_BEM1P DOMAIN-CONTAINING PROTEIN"/>
    <property type="match status" value="1"/>
</dbReference>
<keyword evidence="5 13" id="KW-0808">Transferase</keyword>
<dbReference type="Gene3D" id="3.10.20.90">
    <property type="entry name" value="Phosphatidylinositol 3-kinase Catalytic Subunit, Chain A, domain 1"/>
    <property type="match status" value="1"/>
</dbReference>
<dbReference type="GO" id="GO:0010928">
    <property type="term" value="P:regulation of auxin mediated signaling pathway"/>
    <property type="evidence" value="ECO:0007669"/>
    <property type="project" value="UniProtKB-ARBA"/>
</dbReference>
<dbReference type="EC" id="2.7.11.1" evidence="13"/>
<dbReference type="Gene3D" id="3.30.200.20">
    <property type="entry name" value="Phosphorylase Kinase, domain 1"/>
    <property type="match status" value="1"/>
</dbReference>
<evidence type="ECO:0000256" key="1">
    <source>
        <dbReference type="ARBA" id="ARBA00004496"/>
    </source>
</evidence>
<dbReference type="Gene3D" id="1.10.510.10">
    <property type="entry name" value="Transferase(Phosphotransferase) domain 1"/>
    <property type="match status" value="1"/>
</dbReference>
<sequence>MAVDQNSAPKDIRHLNPSYNPANGGSLPPSFQQSSTSPTADVSAAPAADDICGRRVKLLCSFGGRLLPRPSDGALRYAGGQTRIIAVRREATFPELYRKMAEAYGGPVAIRYQLPDEDLDALVSVSSAEDLDNMMDEYDKVADASGDGSAKLRIFLFSPSEIASATASGFSAGPAVSDPYDGGHRYIEAINSVAASEAVGAGGFRRKGSNASASSAQDSDAGGDGPNNEGASPTVRSPTAAAASVSHDPSGVAFVGTVVSLPMLEGHSFVPNPAVLGQTKVASQTLNPPPVAQTASQAYVDPHQVHYTPQSVAMANASKLMNLVAAPQNPYRPAMQISPSIMPSQVGTLKQAHGQLVTDQNYRVFRQPLSQFPPLHPAYLQTQNIELSGIPSAHPLPKGQGLWFDDCQMCQKALPHAHSDPVINEQGNLSAVSKPDVHPVLQTHQSEDVIRLQAQHRAASAPVMENLVEPKGDRIVNLAGAYGVNQTLEQILEKDKSVVQNVERLDHSKVKQPLPPFSGDTRASYGVFADPPLSSHEGSLLGEHFDQGNIFNIPVTVALPNTAQAYYGVSLPPSSRNEDSLQHQHVMQTEPTSGTIGLTSTAQTSYGMSFGHPQPQHDDSLLQQQLQFPQGIPHPSYPQGIPDSLSIKNIHYQAPELVNQDSIKVFSHTYAKTVDGMTEALNASNFENLRLNDQLKPIFAPILDVSEDMMPEISSVVELNHTVSPHSGINILASSFAAVSSEIVTEGISVVQVNPMMPNIGITNDIKPENSSVVGEHSSKVRSQNGQNAFINSGALPEANPNCPVNPLLSIATDHVHLSSSQHTNNSHASVSSFGRDIQPVMTSGFMPGMSTYPIGSAYGSTNNKVPSGELKDETSHLINHKDLHNDLGALPSSNIPFQISSLNHTSGNLEQFQETSNSELLFCNQDPWKILGSAHMFPPRPTILASRESPVSENMLIENLLPKSKGPDIAVLLEEGALQPTKDVLNKDLLVESLRARQEFGADYIKQDFHQLAKQVGESVLQSSVMPSELKESNFEPYNGSSITEDKSNFHSTAALEPEDKVVRQSDKLHSGFLPTDDIGRLQIIKNCDLEELQELGSGTFGTVYHGKWRGSDVAIKRINDRCFAGKPSEQERMRADFWNEASKLADLHHPNVVAFYGIVLDGPGGSFATVTEYMVNGSLRNALQRNDKTFDRRKRLLIAMDVAFGMEYLHGKNIVHFDLKSDNLLVNLRDPQRPICKVGDLGLSKVKCKTLISGGVRGTLPWMAPELLNGSSNLVSDKVDVFSYGIVMWELFTGLEPYADLHYGAIIGGIVSNTLRPAVPEACDPEWRALMEQCWSAEPSERPTFTEIANRLRSMAASLSQKVQTSSNGQPQTHK</sequence>
<dbReference type="InterPro" id="IPR001245">
    <property type="entry name" value="Ser-Thr/Tyr_kinase_cat_dom"/>
</dbReference>
<evidence type="ECO:0000313" key="14">
    <source>
        <dbReference type="Proteomes" id="UP000236161"/>
    </source>
</evidence>
<gene>
    <name evidence="13" type="primary">CTR1</name>
    <name evidence="13" type="ORF">AXF42_Ash001252</name>
</gene>
<keyword evidence="3" id="KW-0723">Serine/threonine-protein kinase</keyword>
<dbReference type="Pfam" id="PF00564">
    <property type="entry name" value="PB1"/>
    <property type="match status" value="1"/>
</dbReference>
<evidence type="ECO:0000313" key="13">
    <source>
        <dbReference type="EMBL" id="PKA59159.1"/>
    </source>
</evidence>
<evidence type="ECO:0000256" key="5">
    <source>
        <dbReference type="ARBA" id="ARBA00022679"/>
    </source>
</evidence>
<organism evidence="13 14">
    <name type="scientific">Apostasia shenzhenica</name>
    <dbReference type="NCBI Taxonomy" id="1088818"/>
    <lineage>
        <taxon>Eukaryota</taxon>
        <taxon>Viridiplantae</taxon>
        <taxon>Streptophyta</taxon>
        <taxon>Embryophyta</taxon>
        <taxon>Tracheophyta</taxon>
        <taxon>Spermatophyta</taxon>
        <taxon>Magnoliopsida</taxon>
        <taxon>Liliopsida</taxon>
        <taxon>Asparagales</taxon>
        <taxon>Orchidaceae</taxon>
        <taxon>Apostasioideae</taxon>
        <taxon>Apostasia</taxon>
    </lineage>
</organism>
<evidence type="ECO:0000256" key="3">
    <source>
        <dbReference type="ARBA" id="ARBA00022527"/>
    </source>
</evidence>
<evidence type="ECO:0000256" key="7">
    <source>
        <dbReference type="ARBA" id="ARBA00022777"/>
    </source>
</evidence>
<feature type="compositionally biased region" description="Low complexity" evidence="11">
    <location>
        <begin position="26"/>
        <end position="39"/>
    </location>
</feature>
<dbReference type="SUPFAM" id="SSF54277">
    <property type="entry name" value="CAD &amp; PB1 domains"/>
    <property type="match status" value="1"/>
</dbReference>
<feature type="region of interest" description="Disordered" evidence="11">
    <location>
        <begin position="204"/>
        <end position="243"/>
    </location>
</feature>
<keyword evidence="2" id="KW-0963">Cytoplasm</keyword>
<keyword evidence="7 13" id="KW-0418">Kinase</keyword>
<feature type="compositionally biased region" description="Low complexity" evidence="11">
    <location>
        <begin position="209"/>
        <end position="220"/>
    </location>
</feature>
<dbReference type="CDD" id="cd06410">
    <property type="entry name" value="PB1_UP2"/>
    <property type="match status" value="1"/>
</dbReference>
<dbReference type="PROSITE" id="PS50011">
    <property type="entry name" value="PROTEIN_KINASE_DOM"/>
    <property type="match status" value="1"/>
</dbReference>
<dbReference type="STRING" id="1088818.A0A2I0AUD5"/>
<dbReference type="Proteomes" id="UP000236161">
    <property type="component" value="Unassembled WGS sequence"/>
</dbReference>
<dbReference type="CDD" id="cd13999">
    <property type="entry name" value="STKc_MAP3K-like"/>
    <property type="match status" value="1"/>
</dbReference>
<dbReference type="Pfam" id="PF07714">
    <property type="entry name" value="PK_Tyr_Ser-Thr"/>
    <property type="match status" value="1"/>
</dbReference>
<dbReference type="InterPro" id="IPR000270">
    <property type="entry name" value="PB1_dom"/>
</dbReference>
<dbReference type="InterPro" id="IPR011009">
    <property type="entry name" value="Kinase-like_dom_sf"/>
</dbReference>
<dbReference type="SUPFAM" id="SSF56112">
    <property type="entry name" value="Protein kinase-like (PK-like)"/>
    <property type="match status" value="1"/>
</dbReference>
<comment type="subcellular location">
    <subcellularLocation>
        <location evidence="1">Cytoplasm</location>
    </subcellularLocation>
</comment>
<feature type="region of interest" description="Disordered" evidence="11">
    <location>
        <begin position="1"/>
        <end position="43"/>
    </location>
</feature>
<dbReference type="GO" id="GO:0009734">
    <property type="term" value="P:auxin-activated signaling pathway"/>
    <property type="evidence" value="ECO:0007669"/>
    <property type="project" value="UniProtKB-KW"/>
</dbReference>
<dbReference type="GO" id="GO:0005737">
    <property type="term" value="C:cytoplasm"/>
    <property type="evidence" value="ECO:0007669"/>
    <property type="project" value="UniProtKB-SubCell"/>
</dbReference>
<name>A0A2I0AUD5_9ASPA</name>
<keyword evidence="6 10" id="KW-0547">Nucleotide-binding</keyword>
<dbReference type="FunFam" id="3.10.20.90:FF:000058">
    <property type="entry name" value="Octicosapeptide/phox/Bem1p domain kinase superfamily protein"/>
    <property type="match status" value="1"/>
</dbReference>
<feature type="binding site" evidence="10">
    <location>
        <position position="1128"/>
    </location>
    <ligand>
        <name>ATP</name>
        <dbReference type="ChEBI" id="CHEBI:30616"/>
    </ligand>
</feature>
<keyword evidence="4" id="KW-0597">Phosphoprotein</keyword>
<evidence type="ECO:0000256" key="8">
    <source>
        <dbReference type="ARBA" id="ARBA00022840"/>
    </source>
</evidence>
<evidence type="ECO:0000256" key="10">
    <source>
        <dbReference type="PROSITE-ProRule" id="PRU10141"/>
    </source>
</evidence>
<keyword evidence="9" id="KW-0927">Auxin signaling pathway</keyword>
<dbReference type="PANTHER" id="PTHR23257">
    <property type="entry name" value="SERINE-THREONINE PROTEIN KINASE"/>
    <property type="match status" value="1"/>
</dbReference>
<evidence type="ECO:0000256" key="9">
    <source>
        <dbReference type="ARBA" id="ARBA00023294"/>
    </source>
</evidence>